<protein>
    <submittedName>
        <fullName evidence="1">DNA packaging protein</fullName>
    </submittedName>
</protein>
<gene>
    <name evidence="1" type="ORF">DNX69_07625</name>
</gene>
<proteinExistence type="predicted"/>
<organism evidence="1 2">
    <name type="scientific">Rhodopseudomonas palustris</name>
    <dbReference type="NCBI Taxonomy" id="1076"/>
    <lineage>
        <taxon>Bacteria</taxon>
        <taxon>Pseudomonadati</taxon>
        <taxon>Pseudomonadota</taxon>
        <taxon>Alphaproteobacteria</taxon>
        <taxon>Hyphomicrobiales</taxon>
        <taxon>Nitrobacteraceae</taxon>
        <taxon>Rhodopseudomonas</taxon>
    </lineage>
</organism>
<dbReference type="AlphaFoldDB" id="A0A323UK50"/>
<evidence type="ECO:0000313" key="2">
    <source>
        <dbReference type="Proteomes" id="UP000248134"/>
    </source>
</evidence>
<dbReference type="RefSeq" id="WP_110785407.1">
    <property type="nucleotide sequence ID" value="NZ_QKQS01000012.1"/>
</dbReference>
<dbReference type="OrthoDB" id="7852579at2"/>
<reference evidence="1 2" key="1">
    <citation type="submission" date="2018-06" db="EMBL/GenBank/DDBJ databases">
        <title>Draft Whole-Genome Sequence of the purple photosynthetic bacterium Rhodospeudomonas palustris XCP.</title>
        <authorList>
            <person name="Rayyan A."/>
            <person name="Meyer T.E."/>
            <person name="Kyndt J.A."/>
        </authorList>
    </citation>
    <scope>NUCLEOTIDE SEQUENCE [LARGE SCALE GENOMIC DNA]</scope>
    <source>
        <strain evidence="1 2">XCP</strain>
    </source>
</reference>
<accession>A0A323UK50</accession>
<dbReference type="Proteomes" id="UP000248134">
    <property type="component" value="Unassembled WGS sequence"/>
</dbReference>
<comment type="caution">
    <text evidence="1">The sequence shown here is derived from an EMBL/GenBank/DDBJ whole genome shotgun (WGS) entry which is preliminary data.</text>
</comment>
<dbReference type="EMBL" id="QKQS01000012">
    <property type="protein sequence ID" value="PZA12751.1"/>
    <property type="molecule type" value="Genomic_DNA"/>
</dbReference>
<sequence length="169" mass="18851">MISAALDTDRPIGSPRELSKSGFANFIGVSPGRVSQMIRDGLPVESSGKIDVARGQIWFQENVDQRRSVAQRQSELPLVSRNKESHRDRLLREQADNAALKNQILRRDYVKATEVEARWSDVLRRLRSKILAVPSRVRQANPHLTAQDVTAFDAELRAALEDLAGPADA</sequence>
<name>A0A323UK50_RHOPL</name>
<evidence type="ECO:0000313" key="1">
    <source>
        <dbReference type="EMBL" id="PZA12751.1"/>
    </source>
</evidence>